<reference evidence="2" key="1">
    <citation type="submission" date="2019-10" db="EMBL/GenBank/DDBJ databases">
        <title>Draft genome sequence of Panacibacter sp. KCS-6.</title>
        <authorList>
            <person name="Yim K.J."/>
        </authorList>
    </citation>
    <scope>NUCLEOTIDE SEQUENCE</scope>
    <source>
        <strain evidence="2">KCS-6</strain>
    </source>
</reference>
<proteinExistence type="predicted"/>
<dbReference type="Pfam" id="PF13472">
    <property type="entry name" value="Lipase_GDSL_2"/>
    <property type="match status" value="1"/>
</dbReference>
<keyword evidence="3" id="KW-1185">Reference proteome</keyword>
<dbReference type="RefSeq" id="WP_171607528.1">
    <property type="nucleotide sequence ID" value="NZ_WHPF01000006.1"/>
</dbReference>
<dbReference type="SUPFAM" id="SSF52266">
    <property type="entry name" value="SGNH hydrolase"/>
    <property type="match status" value="1"/>
</dbReference>
<dbReference type="InterPro" id="IPR013830">
    <property type="entry name" value="SGNH_hydro"/>
</dbReference>
<protein>
    <submittedName>
        <fullName evidence="2">G-D-S-L family lipolytic protein</fullName>
    </submittedName>
</protein>
<dbReference type="InterPro" id="IPR036514">
    <property type="entry name" value="SGNH_hydro_sf"/>
</dbReference>
<gene>
    <name evidence="2" type="ORF">GD597_08980</name>
</gene>
<dbReference type="Gene3D" id="3.40.50.1110">
    <property type="entry name" value="SGNH hydrolase"/>
    <property type="match status" value="1"/>
</dbReference>
<name>A0A8J8FCL8_9BACT</name>
<evidence type="ECO:0000313" key="2">
    <source>
        <dbReference type="EMBL" id="NNV55590.1"/>
    </source>
</evidence>
<dbReference type="PANTHER" id="PTHR30383">
    <property type="entry name" value="THIOESTERASE 1/PROTEASE 1/LYSOPHOSPHOLIPASE L1"/>
    <property type="match status" value="1"/>
</dbReference>
<accession>A0A8J8FCL8</accession>
<dbReference type="AlphaFoldDB" id="A0A8J8FCL8"/>
<dbReference type="GO" id="GO:0004622">
    <property type="term" value="F:phosphatidylcholine lysophospholipase activity"/>
    <property type="evidence" value="ECO:0007669"/>
    <property type="project" value="TreeGrafter"/>
</dbReference>
<evidence type="ECO:0000259" key="1">
    <source>
        <dbReference type="Pfam" id="PF13472"/>
    </source>
</evidence>
<organism evidence="2 3">
    <name type="scientific">Limnovirga soli</name>
    <dbReference type="NCBI Taxonomy" id="2656915"/>
    <lineage>
        <taxon>Bacteria</taxon>
        <taxon>Pseudomonadati</taxon>
        <taxon>Bacteroidota</taxon>
        <taxon>Chitinophagia</taxon>
        <taxon>Chitinophagales</taxon>
        <taxon>Chitinophagaceae</taxon>
        <taxon>Limnovirga</taxon>
    </lineage>
</organism>
<dbReference type="EMBL" id="WHPF01000006">
    <property type="protein sequence ID" value="NNV55590.1"/>
    <property type="molecule type" value="Genomic_DNA"/>
</dbReference>
<dbReference type="InterPro" id="IPR051532">
    <property type="entry name" value="Ester_Hydrolysis_Enzymes"/>
</dbReference>
<dbReference type="GO" id="GO:0006629">
    <property type="term" value="P:lipid metabolic process"/>
    <property type="evidence" value="ECO:0007669"/>
    <property type="project" value="InterPro"/>
</dbReference>
<dbReference type="InterPro" id="IPR008265">
    <property type="entry name" value="Lipase_GDSL_AS"/>
</dbReference>
<dbReference type="PROSITE" id="PS01098">
    <property type="entry name" value="LIPASE_GDSL_SER"/>
    <property type="match status" value="1"/>
</dbReference>
<evidence type="ECO:0000313" key="3">
    <source>
        <dbReference type="Proteomes" id="UP000598971"/>
    </source>
</evidence>
<comment type="caution">
    <text evidence="2">The sequence shown here is derived from an EMBL/GenBank/DDBJ whole genome shotgun (WGS) entry which is preliminary data.</text>
</comment>
<dbReference type="Proteomes" id="UP000598971">
    <property type="component" value="Unassembled WGS sequence"/>
</dbReference>
<sequence length="227" mass="24706">MNSKLILVLLFLGGIVIMAFKADTGGKKKVVFFGDSITQAGVQPKGYITVLANMLSNDHITNYDLVGAGIGGNKIYDLYLRMEDDVISKSPDIVVVYVGVNDVWHKKTSGTGTDADKFEKFYRALIAKLQAAGAKVIVCTPATIGEKNDNSNELDGDLNKYSNIIRSMAADLHIPLVDLRKAFSDYEVANNSANTDKGILTSDGVHLNDKGNEMVAKLMWETIKTVQ</sequence>
<feature type="domain" description="SGNH hydrolase-type esterase" evidence="1">
    <location>
        <begin position="32"/>
        <end position="213"/>
    </location>
</feature>
<dbReference type="PANTHER" id="PTHR30383:SF5">
    <property type="entry name" value="SGNH HYDROLASE-TYPE ESTERASE DOMAIN-CONTAINING PROTEIN"/>
    <property type="match status" value="1"/>
</dbReference>